<gene>
    <name evidence="2" type="ORF">JVT61DRAFT_4854</name>
</gene>
<dbReference type="Pfam" id="PF01764">
    <property type="entry name" value="Lipase_3"/>
    <property type="match status" value="1"/>
</dbReference>
<feature type="domain" description="Peptidase metallopeptidase" evidence="1">
    <location>
        <begin position="33"/>
        <end position="183"/>
    </location>
</feature>
<proteinExistence type="predicted"/>
<dbReference type="InterPro" id="IPR024079">
    <property type="entry name" value="MetalloPept_cat_dom_sf"/>
</dbReference>
<organism evidence="2 3">
    <name type="scientific">Boletus reticuloceps</name>
    <dbReference type="NCBI Taxonomy" id="495285"/>
    <lineage>
        <taxon>Eukaryota</taxon>
        <taxon>Fungi</taxon>
        <taxon>Dikarya</taxon>
        <taxon>Basidiomycota</taxon>
        <taxon>Agaricomycotina</taxon>
        <taxon>Agaricomycetes</taxon>
        <taxon>Agaricomycetidae</taxon>
        <taxon>Boletales</taxon>
        <taxon>Boletineae</taxon>
        <taxon>Boletaceae</taxon>
        <taxon>Boletoideae</taxon>
        <taxon>Boletus</taxon>
    </lineage>
</organism>
<evidence type="ECO:0000313" key="2">
    <source>
        <dbReference type="EMBL" id="KAG6374200.1"/>
    </source>
</evidence>
<dbReference type="Proteomes" id="UP000683000">
    <property type="component" value="Unassembled WGS sequence"/>
</dbReference>
<sequence>MATDCDQRQLVRLQIYSEHLAENSENKYIVTEESRLWSNQTVVSYFFDAAGQDSHNKRESFVIAAMKEYTKYTNIKFVPSKDRSSASIRIAFSPEDKHWVVIGTDALMIDPEKATMNLAWIDPDELSATNSVIALHAIGHVLGLVHENLNPPMSNFPEYDKDSIMRYSDTTTINTTVKRGVVPQLSNRDKAWLTLNYPRAPTNKERGTENTDTLEHILEVLKVDGESSSKILKTSDISERRFLYSQFMSHNARGVDKATDQNTLGELTRKLPDYPDVLLKLQSQLGPKAVPGQNLPGAPPRPADVKKYILDFLRILRSSGGSSSPTETQGSERFNEIIPALLQFMEMVGSGDPSEGPVEEPITQEELDDLQRQLSTMLDSSPINEPINVEHGILTELPGIRNILDWFSRTVSESRTDVRKISSSVANKMLDMLRKSPPQNVFQEVYHLCFASYYVHDVNGTQKDLQVKHQQLLESILPKISSHAEMRATATLPSNGWELVWGPVIWKVKPKDDSGGPDLAWYIAYNGSLVCGDDDEPKPTYVIAIAGTQSRSVHTWLNSNFDVTFPVDFKSWVSSLRSDPYHVQLPKADVKWGSPYIARGTARTVWQLLTEAAPPGAKAEGQPLLDFLKSKSESNPDLRVITTGHSLGGTLCPTLAIVLVEVDVVLRDRILTYPIAGPSPGNDAFAKYFAETLQPIPANKDDLMTRNYQVWNLNIVNAYDPVPQAWCSDEQACPKQNLLNIKNIIPGSYIKSVFSAIISNVVSDLLGAKLRYMPLQSQIFSPRPSESFKEVRPQHTEAYHEYVGINPPHLLDTLS</sequence>
<dbReference type="GO" id="GO:0006629">
    <property type="term" value="P:lipid metabolic process"/>
    <property type="evidence" value="ECO:0007669"/>
    <property type="project" value="InterPro"/>
</dbReference>
<protein>
    <recommendedName>
        <fullName evidence="1">Peptidase metallopeptidase domain-containing protein</fullName>
    </recommendedName>
</protein>
<dbReference type="SUPFAM" id="SSF55486">
    <property type="entry name" value="Metalloproteases ('zincins'), catalytic domain"/>
    <property type="match status" value="1"/>
</dbReference>
<reference evidence="2" key="1">
    <citation type="submission" date="2021-03" db="EMBL/GenBank/DDBJ databases">
        <title>Evolutionary innovations through gain and loss of genes in the ectomycorrhizal Boletales.</title>
        <authorList>
            <person name="Wu G."/>
            <person name="Miyauchi S."/>
            <person name="Morin E."/>
            <person name="Yang Z.-L."/>
            <person name="Xu J."/>
            <person name="Martin F.M."/>
        </authorList>
    </citation>
    <scope>NUCLEOTIDE SEQUENCE</scope>
    <source>
        <strain evidence="2">BR01</strain>
    </source>
</reference>
<keyword evidence="3" id="KW-1185">Reference proteome</keyword>
<dbReference type="InterPro" id="IPR029058">
    <property type="entry name" value="AB_hydrolase_fold"/>
</dbReference>
<dbReference type="GO" id="GO:0006508">
    <property type="term" value="P:proteolysis"/>
    <property type="evidence" value="ECO:0007669"/>
    <property type="project" value="InterPro"/>
</dbReference>
<accession>A0A8I2YL67</accession>
<dbReference type="SMART" id="SM00235">
    <property type="entry name" value="ZnMc"/>
    <property type="match status" value="1"/>
</dbReference>
<comment type="caution">
    <text evidence="2">The sequence shown here is derived from an EMBL/GenBank/DDBJ whole genome shotgun (WGS) entry which is preliminary data.</text>
</comment>
<dbReference type="EMBL" id="JAGFBS010000019">
    <property type="protein sequence ID" value="KAG6374200.1"/>
    <property type="molecule type" value="Genomic_DNA"/>
</dbReference>
<dbReference type="OrthoDB" id="406844at2759"/>
<evidence type="ECO:0000259" key="1">
    <source>
        <dbReference type="SMART" id="SM00235"/>
    </source>
</evidence>
<dbReference type="GO" id="GO:0008270">
    <property type="term" value="F:zinc ion binding"/>
    <property type="evidence" value="ECO:0007669"/>
    <property type="project" value="InterPro"/>
</dbReference>
<dbReference type="InterPro" id="IPR002921">
    <property type="entry name" value="Fungal_lipase-type"/>
</dbReference>
<dbReference type="Gene3D" id="3.40.390.10">
    <property type="entry name" value="Collagenase (Catalytic Domain)"/>
    <property type="match status" value="1"/>
</dbReference>
<dbReference type="InterPro" id="IPR006026">
    <property type="entry name" value="Peptidase_Metallo"/>
</dbReference>
<evidence type="ECO:0000313" key="3">
    <source>
        <dbReference type="Proteomes" id="UP000683000"/>
    </source>
</evidence>
<dbReference type="SUPFAM" id="SSF53474">
    <property type="entry name" value="alpha/beta-Hydrolases"/>
    <property type="match status" value="1"/>
</dbReference>
<name>A0A8I2YL67_9AGAM</name>
<dbReference type="GO" id="GO:0008237">
    <property type="term" value="F:metallopeptidase activity"/>
    <property type="evidence" value="ECO:0007669"/>
    <property type="project" value="InterPro"/>
</dbReference>
<dbReference type="AlphaFoldDB" id="A0A8I2YL67"/>
<dbReference type="Gene3D" id="3.40.50.1820">
    <property type="entry name" value="alpha/beta hydrolase"/>
    <property type="match status" value="1"/>
</dbReference>